<comment type="cofactor">
    <cofactor evidence="7">
        <name>Zn(2+)</name>
        <dbReference type="ChEBI" id="CHEBI:29105"/>
    </cofactor>
    <text evidence="7">Binds 1 zinc ion.</text>
</comment>
<dbReference type="Gene3D" id="1.10.1370.10">
    <property type="entry name" value="Neurolysin, domain 3"/>
    <property type="match status" value="1"/>
</dbReference>
<evidence type="ECO:0000256" key="6">
    <source>
        <dbReference type="ARBA" id="ARBA00023049"/>
    </source>
</evidence>
<dbReference type="EMBL" id="BAAFSV010000004">
    <property type="protein sequence ID" value="GAB1316886.1"/>
    <property type="molecule type" value="Genomic_DNA"/>
</dbReference>
<dbReference type="InterPro" id="IPR001567">
    <property type="entry name" value="Pept_M3A_M3B_dom"/>
</dbReference>
<keyword evidence="3 7" id="KW-0479">Metal-binding</keyword>
<keyword evidence="5 7" id="KW-0862">Zinc</keyword>
<dbReference type="GeneID" id="98177839"/>
<feature type="domain" description="Peptidase M3A/M3B catalytic" evidence="8">
    <location>
        <begin position="224"/>
        <end position="699"/>
    </location>
</feature>
<name>A0ABQ0GGK8_9PEZI</name>
<organism evidence="9 10">
    <name type="scientific">Madurella fahalii</name>
    <dbReference type="NCBI Taxonomy" id="1157608"/>
    <lineage>
        <taxon>Eukaryota</taxon>
        <taxon>Fungi</taxon>
        <taxon>Dikarya</taxon>
        <taxon>Ascomycota</taxon>
        <taxon>Pezizomycotina</taxon>
        <taxon>Sordariomycetes</taxon>
        <taxon>Sordariomycetidae</taxon>
        <taxon>Sordariales</taxon>
        <taxon>Sordariales incertae sedis</taxon>
        <taxon>Madurella</taxon>
    </lineage>
</organism>
<dbReference type="InterPro" id="IPR024077">
    <property type="entry name" value="Neurolysin/TOP_dom2"/>
</dbReference>
<keyword evidence="4 7" id="KW-0378">Hydrolase</keyword>
<dbReference type="Proteomes" id="UP001628179">
    <property type="component" value="Unassembled WGS sequence"/>
</dbReference>
<dbReference type="RefSeq" id="XP_070918617.1">
    <property type="nucleotide sequence ID" value="XM_071062516.1"/>
</dbReference>
<dbReference type="SUPFAM" id="SSF55486">
    <property type="entry name" value="Metalloproteases ('zincins'), catalytic domain"/>
    <property type="match status" value="1"/>
</dbReference>
<reference evidence="9 10" key="1">
    <citation type="submission" date="2024-09" db="EMBL/GenBank/DDBJ databases">
        <title>Itraconazole resistance in Madurella fahalii resulting from another homologue of gene encoding cytochrome P450 14-alpha sterol demethylase (CYP51).</title>
        <authorList>
            <person name="Yoshioka I."/>
            <person name="Fahal A.H."/>
            <person name="Kaneko S."/>
            <person name="Yaguchi T."/>
        </authorList>
    </citation>
    <scope>NUCLEOTIDE SEQUENCE [LARGE SCALE GENOMIC DNA]</scope>
    <source>
        <strain evidence="9 10">IFM 68171</strain>
    </source>
</reference>
<sequence length="701" mass="79191">MPFPPQAPRRFAATPTSILQDTQRLIESSHSLHNHIVSKVPAQKATFDNVVLLFAHDENARLAKSRVLSFCQSVSADAELRDASRKAQHMLQEFGIQYKQREDLFRLIDAVPDRATSLPEKLDPESEHYVWTVRREFINNGLAIPAGPRRERFAGIQHRINELTAQFAENEANSSQGGMWFTRDELDGVPDEVVSAMKKGSGEDEGKLRASFLEHVGPIFRFATAPETRKRMYVGYDNKCNENVPVFRELTLLRDEAARLLGYSSHAAFVVEDRMARNTETVHSLLNSLRAGLMSGGLQELERYKQAKEADLKARGESWDGRLYLWDTPYYGRKLLAEEYAVDHQEITEYFPLETTLSGMLQTMGQLFGLIFTELRFKDAAEKADMVWHDDVQIFSVWNDPDEGGDFAGYLYLDLYAREFKPVNPGCYSLVPGHLRPDGSRVYPSVALLCGFPKPTITKPSLLPHQEVITLFRELGHGIHDLVSKTIYARFHGSAGTVVDFGEAPSQMLRTGTASRHNSNSSAGITLPCRMTISEPGSISKGYHMIDNLLRSKGLRRALTQLNDLVIAIWDFTIHDQESHEALRDMNISATYNRLRREIFPLDNPWHLGDGDEWGHPYTVWKAIACGDYHAGYYGYLLSEMYAADIFETFFAQDPTNTSQGRKYRHGLLEKGGSRPEMETLLGFLGREPSPEALYSALGIK</sequence>
<dbReference type="Gene3D" id="1.20.1050.40">
    <property type="entry name" value="Endopeptidase. Chain P, domain 1"/>
    <property type="match status" value="1"/>
</dbReference>
<keyword evidence="2 7" id="KW-0645">Protease</keyword>
<evidence type="ECO:0000313" key="10">
    <source>
        <dbReference type="Proteomes" id="UP001628179"/>
    </source>
</evidence>
<keyword evidence="10" id="KW-1185">Reference proteome</keyword>
<comment type="similarity">
    <text evidence="1 7">Belongs to the peptidase M3 family.</text>
</comment>
<accession>A0ABQ0GGK8</accession>
<keyword evidence="6 7" id="KW-0482">Metalloprotease</keyword>
<dbReference type="PANTHER" id="PTHR11804">
    <property type="entry name" value="PROTEASE M3 THIMET OLIGOPEPTIDASE-RELATED"/>
    <property type="match status" value="1"/>
</dbReference>
<dbReference type="InterPro" id="IPR024079">
    <property type="entry name" value="MetalloPept_cat_dom_sf"/>
</dbReference>
<evidence type="ECO:0000313" key="9">
    <source>
        <dbReference type="EMBL" id="GAB1316886.1"/>
    </source>
</evidence>
<evidence type="ECO:0000256" key="3">
    <source>
        <dbReference type="ARBA" id="ARBA00022723"/>
    </source>
</evidence>
<dbReference type="PANTHER" id="PTHR11804:SF84">
    <property type="entry name" value="SACCHAROLYSIN"/>
    <property type="match status" value="1"/>
</dbReference>
<gene>
    <name evidence="9" type="primary">PRD1_1</name>
    <name evidence="9" type="ORF">MFIFM68171_07096</name>
</gene>
<evidence type="ECO:0000256" key="1">
    <source>
        <dbReference type="ARBA" id="ARBA00006040"/>
    </source>
</evidence>
<evidence type="ECO:0000256" key="5">
    <source>
        <dbReference type="ARBA" id="ARBA00022833"/>
    </source>
</evidence>
<evidence type="ECO:0000256" key="4">
    <source>
        <dbReference type="ARBA" id="ARBA00022801"/>
    </source>
</evidence>
<protein>
    <submittedName>
        <fullName evidence="9">Metalloendopeptidase</fullName>
    </submittedName>
</protein>
<dbReference type="Gene3D" id="3.40.390.10">
    <property type="entry name" value="Collagenase (Catalytic Domain)"/>
    <property type="match status" value="1"/>
</dbReference>
<dbReference type="CDD" id="cd06455">
    <property type="entry name" value="M3A_TOP"/>
    <property type="match status" value="1"/>
</dbReference>
<evidence type="ECO:0000256" key="7">
    <source>
        <dbReference type="RuleBase" id="RU003435"/>
    </source>
</evidence>
<evidence type="ECO:0000259" key="8">
    <source>
        <dbReference type="Pfam" id="PF01432"/>
    </source>
</evidence>
<dbReference type="InterPro" id="IPR024080">
    <property type="entry name" value="Neurolysin/TOP_N"/>
</dbReference>
<dbReference type="InterPro" id="IPR045090">
    <property type="entry name" value="Pept_M3A_M3B"/>
</dbReference>
<dbReference type="Pfam" id="PF01432">
    <property type="entry name" value="Peptidase_M3"/>
    <property type="match status" value="1"/>
</dbReference>
<evidence type="ECO:0000256" key="2">
    <source>
        <dbReference type="ARBA" id="ARBA00022670"/>
    </source>
</evidence>
<comment type="caution">
    <text evidence="9">The sequence shown here is derived from an EMBL/GenBank/DDBJ whole genome shotgun (WGS) entry which is preliminary data.</text>
</comment>
<proteinExistence type="inferred from homology"/>